<proteinExistence type="predicted"/>
<dbReference type="AlphaFoldDB" id="A0A4Y9XPK5"/>
<protein>
    <submittedName>
        <fullName evidence="1">Uncharacterized protein</fullName>
    </submittedName>
</protein>
<reference evidence="1 2" key="1">
    <citation type="submission" date="2019-01" db="EMBL/GenBank/DDBJ databases">
        <title>Genome sequencing of the rare red list fungi Fomitopsis rosea.</title>
        <authorList>
            <person name="Buettner E."/>
            <person name="Kellner H."/>
        </authorList>
    </citation>
    <scope>NUCLEOTIDE SEQUENCE [LARGE SCALE GENOMIC DNA]</scope>
    <source>
        <strain evidence="1 2">DSM 105464</strain>
    </source>
</reference>
<organism evidence="1 2">
    <name type="scientific">Rhodofomes roseus</name>
    <dbReference type="NCBI Taxonomy" id="34475"/>
    <lineage>
        <taxon>Eukaryota</taxon>
        <taxon>Fungi</taxon>
        <taxon>Dikarya</taxon>
        <taxon>Basidiomycota</taxon>
        <taxon>Agaricomycotina</taxon>
        <taxon>Agaricomycetes</taxon>
        <taxon>Polyporales</taxon>
        <taxon>Rhodofomes</taxon>
    </lineage>
</organism>
<sequence length="84" mass="9470">MMIGIMVVIVDDKSADYTRLWDLGKDRDETPRAKENVQVKPDVLLVDWAEEASSAIYLYSMSREGIRRPDEAPSGSGIKAEHDM</sequence>
<dbReference type="EMBL" id="SEKV01001265">
    <property type="protein sequence ID" value="TFY51151.1"/>
    <property type="molecule type" value="Genomic_DNA"/>
</dbReference>
<accession>A0A4Y9XPK5</accession>
<comment type="caution">
    <text evidence="1">The sequence shown here is derived from an EMBL/GenBank/DDBJ whole genome shotgun (WGS) entry which is preliminary data.</text>
</comment>
<evidence type="ECO:0000313" key="1">
    <source>
        <dbReference type="EMBL" id="TFY51151.1"/>
    </source>
</evidence>
<gene>
    <name evidence="1" type="ORF">EVJ58_g10715</name>
</gene>
<name>A0A4Y9XPK5_9APHY</name>
<evidence type="ECO:0000313" key="2">
    <source>
        <dbReference type="Proteomes" id="UP000298390"/>
    </source>
</evidence>
<dbReference type="Proteomes" id="UP000298390">
    <property type="component" value="Unassembled WGS sequence"/>
</dbReference>